<keyword evidence="3" id="KW-1185">Reference proteome</keyword>
<dbReference type="Gene3D" id="2.40.160.20">
    <property type="match status" value="1"/>
</dbReference>
<comment type="caution">
    <text evidence="2">The sequence shown here is derived from an EMBL/GenBank/DDBJ whole genome shotgun (WGS) entry which is preliminary data.</text>
</comment>
<feature type="domain" description="Outer membrane protein beta-barrel" evidence="1">
    <location>
        <begin position="178"/>
        <end position="347"/>
    </location>
</feature>
<dbReference type="Pfam" id="PF13568">
    <property type="entry name" value="OMP_b-brl_2"/>
    <property type="match status" value="1"/>
</dbReference>
<gene>
    <name evidence="2" type="ORF">ACFSRY_09150</name>
</gene>
<dbReference type="EMBL" id="JBHULU010000012">
    <property type="protein sequence ID" value="MFD2514030.1"/>
    <property type="molecule type" value="Genomic_DNA"/>
</dbReference>
<evidence type="ECO:0000259" key="1">
    <source>
        <dbReference type="Pfam" id="PF13568"/>
    </source>
</evidence>
<reference evidence="3" key="1">
    <citation type="journal article" date="2019" name="Int. J. Syst. Evol. Microbiol.">
        <title>The Global Catalogue of Microorganisms (GCM) 10K type strain sequencing project: providing services to taxonomists for standard genome sequencing and annotation.</title>
        <authorList>
            <consortium name="The Broad Institute Genomics Platform"/>
            <consortium name="The Broad Institute Genome Sequencing Center for Infectious Disease"/>
            <person name="Wu L."/>
            <person name="Ma J."/>
        </authorList>
    </citation>
    <scope>NUCLEOTIDE SEQUENCE [LARGE SCALE GENOMIC DNA]</scope>
    <source>
        <strain evidence="3">KCTC 42498</strain>
    </source>
</reference>
<dbReference type="InterPro" id="IPR011250">
    <property type="entry name" value="OMP/PagP_B-barrel"/>
</dbReference>
<evidence type="ECO:0000313" key="3">
    <source>
        <dbReference type="Proteomes" id="UP001597544"/>
    </source>
</evidence>
<evidence type="ECO:0000313" key="2">
    <source>
        <dbReference type="EMBL" id="MFD2514030.1"/>
    </source>
</evidence>
<name>A0ABW5IM32_9BACT</name>
<dbReference type="RefSeq" id="WP_377505770.1">
    <property type="nucleotide sequence ID" value="NZ_JBHULU010000012.1"/>
</dbReference>
<dbReference type="InterPro" id="IPR025665">
    <property type="entry name" value="Beta-barrel_OMP_2"/>
</dbReference>
<dbReference type="SUPFAM" id="SSF56925">
    <property type="entry name" value="OMPA-like"/>
    <property type="match status" value="1"/>
</dbReference>
<dbReference type="Proteomes" id="UP001597544">
    <property type="component" value="Unassembled WGS sequence"/>
</dbReference>
<protein>
    <submittedName>
        <fullName evidence="2">Porin family protein</fullName>
    </submittedName>
</protein>
<accession>A0ABW5IM32</accession>
<organism evidence="2 3">
    <name type="scientific">Pontibacter locisalis</name>
    <dbReference type="NCBI Taxonomy" id="1719035"/>
    <lineage>
        <taxon>Bacteria</taxon>
        <taxon>Pseudomonadati</taxon>
        <taxon>Bacteroidota</taxon>
        <taxon>Cytophagia</taxon>
        <taxon>Cytophagales</taxon>
        <taxon>Hymenobacteraceae</taxon>
        <taxon>Pontibacter</taxon>
    </lineage>
</organism>
<sequence length="380" mass="42825">MFTINCFAQSNTTPAYLVTAKSDTLQGVLLKEKSMSESINFKQNGSEHFQRYSAKDVLTYSTSDSIFYESKKVTAGKADKIVFLRVVVDGPVKLYSGNGIEEGVEFYLQKPNSPVIQLYQPYYKGTVASFASDCETLQASSKNLPRYTASSLADFVRKYSACKYDDQESRVYLNHSKIGVLFGIRAAVLSSSFRFDSNLPETSDDFERGNKLSGGIFLNIHMADKKWSVQPEVSYAQHSFESVYKYQHPFAVDYTNTFTYNITQLQVPLLLKYTFGENRIRPFVNAGPNINFLISNDIKRITTYETGQVLTKSYGDANRSVGYLGGAGIQYTLSGRRTLLLELRFSRDIYNNDNSRDIHNENDDLRAVISAYQLSAAIIL</sequence>
<proteinExistence type="predicted"/>